<dbReference type="PROSITE" id="PS51918">
    <property type="entry name" value="RADICAL_SAM"/>
    <property type="match status" value="1"/>
</dbReference>
<dbReference type="InterPro" id="IPR007197">
    <property type="entry name" value="rSAM"/>
</dbReference>
<dbReference type="GO" id="GO:0046872">
    <property type="term" value="F:metal ion binding"/>
    <property type="evidence" value="ECO:0007669"/>
    <property type="project" value="UniProtKB-UniRule"/>
</dbReference>
<dbReference type="RefSeq" id="WP_015425370.1">
    <property type="nucleotide sequence ID" value="NC_020449.1"/>
</dbReference>
<dbReference type="SUPFAM" id="SSF102114">
    <property type="entry name" value="Radical SAM enzymes"/>
    <property type="match status" value="1"/>
</dbReference>
<accession>B0VFS1</accession>
<protein>
    <recommendedName>
        <fullName evidence="2">Heme chaperone HemW</fullName>
    </recommendedName>
</protein>
<evidence type="ECO:0000259" key="3">
    <source>
        <dbReference type="PROSITE" id="PS51918"/>
    </source>
</evidence>
<dbReference type="STRING" id="459349.CLOAM1676"/>
<dbReference type="SFLD" id="SFLDG01082">
    <property type="entry name" value="B12-binding_domain_containing"/>
    <property type="match status" value="1"/>
</dbReference>
<dbReference type="Proteomes" id="UP000002019">
    <property type="component" value="Chromosome"/>
</dbReference>
<keyword evidence="2" id="KW-0949">S-adenosyl-L-methionine</keyword>
<dbReference type="SFLD" id="SFLDG01065">
    <property type="entry name" value="anaerobic_coproporphyrinogen-I"/>
    <property type="match status" value="1"/>
</dbReference>
<keyword evidence="2" id="KW-0411">Iron-sulfur</keyword>
<dbReference type="InterPro" id="IPR034505">
    <property type="entry name" value="Coproporphyrinogen-III_oxidase"/>
</dbReference>
<dbReference type="SFLD" id="SFLDF00288">
    <property type="entry name" value="HemN-like__clustered_with_nucl"/>
    <property type="match status" value="1"/>
</dbReference>
<dbReference type="AlphaFoldDB" id="B0VFS1"/>
<dbReference type="InterPro" id="IPR006638">
    <property type="entry name" value="Elp3/MiaA/NifB-like_rSAM"/>
</dbReference>
<dbReference type="NCBIfam" id="TIGR00539">
    <property type="entry name" value="hemN_rel"/>
    <property type="match status" value="1"/>
</dbReference>
<sequence length="374" mass="43395">MEQDFPSSPLGLYIHIPFCLSRCGYCSFFNVPYRNSVLNEYVDYLEKEKSLYLNKLNRPLATIYFGGGTPSLLNAEQIRHILSGLNMLPEAEITLEINPLQITPTYLQALKTTPINRLSIGLQSMNQEELNFLERHHKPEQIQEKIALCRHFGYENLSLDLIYGLPYSTLQTLQRTVEKYLELKPEHISCYLLTLDADCKLAKEKNNLPNEEIQAEQYAFLCNYLEKEGYIHYEISNFALPGYTSQHNLRYWHNDDYLALGASSAGWISPIRYQNSADLNLYYQSIEKGETFPQKEELSQQRIIQDYLMMGLRLKEGIGLDEFYNRFQVKLTELYGERILKLQQIGMLNLTEHNLELTEKALFVSNSVIGDLIL</sequence>
<keyword evidence="2" id="KW-0479">Metal-binding</keyword>
<dbReference type="HOGENOM" id="CLU_027579_2_2_0"/>
<comment type="subcellular location">
    <subcellularLocation>
        <location evidence="2">Cytoplasm</location>
    </subcellularLocation>
</comment>
<gene>
    <name evidence="4" type="ordered locus">CLOAM1676</name>
</gene>
<evidence type="ECO:0000313" key="4">
    <source>
        <dbReference type="EMBL" id="CAO81512.1"/>
    </source>
</evidence>
<keyword evidence="2" id="KW-0143">Chaperone</keyword>
<feature type="domain" description="Radical SAM core" evidence="3">
    <location>
        <begin position="4"/>
        <end position="234"/>
    </location>
</feature>
<proteinExistence type="inferred from homology"/>
<keyword evidence="5" id="KW-1185">Reference proteome</keyword>
<comment type="function">
    <text evidence="2">Probably acts as a heme chaperone, transferring heme to an unknown acceptor. Binds one molecule of heme per monomer, possibly covalently. Binds 1 [4Fe-4S] cluster. The cluster is coordinated with 3 cysteines and an exchangeable S-adenosyl-L-methionine.</text>
</comment>
<dbReference type="InterPro" id="IPR058240">
    <property type="entry name" value="rSAM_sf"/>
</dbReference>
<evidence type="ECO:0000313" key="5">
    <source>
        <dbReference type="Proteomes" id="UP000002019"/>
    </source>
</evidence>
<dbReference type="Gene3D" id="3.80.30.20">
    <property type="entry name" value="tm_1862 like domain"/>
    <property type="match status" value="1"/>
</dbReference>
<dbReference type="InterPro" id="IPR004559">
    <property type="entry name" value="HemW-like"/>
</dbReference>
<comment type="similarity">
    <text evidence="1">Belongs to the anaerobic coproporphyrinogen-III oxidase family. HemW subfamily.</text>
</comment>
<dbReference type="Pfam" id="PF06969">
    <property type="entry name" value="HemN_C"/>
    <property type="match status" value="1"/>
</dbReference>
<keyword evidence="2" id="KW-0349">Heme</keyword>
<evidence type="ECO:0000256" key="1">
    <source>
        <dbReference type="ARBA" id="ARBA00006100"/>
    </source>
</evidence>
<dbReference type="GO" id="GO:0006779">
    <property type="term" value="P:porphyrin-containing compound biosynthetic process"/>
    <property type="evidence" value="ECO:0007669"/>
    <property type="project" value="InterPro"/>
</dbReference>
<dbReference type="KEGG" id="caci:CLOAM1676"/>
<dbReference type="EMBL" id="CU466930">
    <property type="protein sequence ID" value="CAO81512.1"/>
    <property type="molecule type" value="Genomic_DNA"/>
</dbReference>
<dbReference type="GO" id="GO:0005737">
    <property type="term" value="C:cytoplasm"/>
    <property type="evidence" value="ECO:0007669"/>
    <property type="project" value="UniProtKB-SubCell"/>
</dbReference>
<dbReference type="PANTHER" id="PTHR13932:SF5">
    <property type="entry name" value="RADICAL S-ADENOSYL METHIONINE DOMAIN-CONTAINING PROTEIN 1, MITOCHONDRIAL"/>
    <property type="match status" value="1"/>
</dbReference>
<dbReference type="GO" id="GO:0004109">
    <property type="term" value="F:coproporphyrinogen oxidase activity"/>
    <property type="evidence" value="ECO:0007669"/>
    <property type="project" value="InterPro"/>
</dbReference>
<dbReference type="InterPro" id="IPR010723">
    <property type="entry name" value="HemN_C"/>
</dbReference>
<name>B0VFS1_CLOAI</name>
<dbReference type="InterPro" id="IPR023404">
    <property type="entry name" value="rSAM_horseshoe"/>
</dbReference>
<dbReference type="eggNOG" id="COG0635">
    <property type="taxonomic scope" value="Bacteria"/>
</dbReference>
<dbReference type="SFLD" id="SFLDS00029">
    <property type="entry name" value="Radical_SAM"/>
    <property type="match status" value="1"/>
</dbReference>
<keyword evidence="4" id="KW-0560">Oxidoreductase</keyword>
<keyword evidence="2" id="KW-0408">Iron</keyword>
<keyword evidence="2" id="KW-0963">Cytoplasm</keyword>
<dbReference type="OrthoDB" id="9808022at2"/>
<dbReference type="GO" id="GO:0051539">
    <property type="term" value="F:4 iron, 4 sulfur cluster binding"/>
    <property type="evidence" value="ECO:0007669"/>
    <property type="project" value="UniProtKB-UniRule"/>
</dbReference>
<reference evidence="4 5" key="1">
    <citation type="journal article" date="2008" name="J. Bacteriol.">
        <title>'Candidatus Cloacamonas acidaminovorans': genome sequence reconstruction provides a first glimpse of a new bacterial division.</title>
        <authorList>
            <person name="Pelletier E."/>
            <person name="Kreimeyer A."/>
            <person name="Bocs S."/>
            <person name="Rouy Z."/>
            <person name="Gyapay G."/>
            <person name="Chouari R."/>
            <person name="Riviere D."/>
            <person name="Ganesan A."/>
            <person name="Daegelen P."/>
            <person name="Sghir A."/>
            <person name="Cohen G.N."/>
            <person name="Medigue C."/>
            <person name="Weissenbach J."/>
            <person name="Le Paslier D."/>
        </authorList>
    </citation>
    <scope>NUCLEOTIDE SEQUENCE [LARGE SCALE GENOMIC DNA]</scope>
    <source>
        <strain evidence="5">Evry</strain>
    </source>
</reference>
<dbReference type="PANTHER" id="PTHR13932">
    <property type="entry name" value="COPROPORPHYRINIGEN III OXIDASE"/>
    <property type="match status" value="1"/>
</dbReference>
<evidence type="ECO:0000256" key="2">
    <source>
        <dbReference type="RuleBase" id="RU364116"/>
    </source>
</evidence>
<dbReference type="Pfam" id="PF04055">
    <property type="entry name" value="Radical_SAM"/>
    <property type="match status" value="1"/>
</dbReference>
<organism evidence="4 5">
    <name type="scientific">Cloacimonas acidaminovorans (strain Evry)</name>
    <dbReference type="NCBI Taxonomy" id="459349"/>
    <lineage>
        <taxon>Bacteria</taxon>
        <taxon>Pseudomonadati</taxon>
        <taxon>Candidatus Cloacimonadota</taxon>
        <taxon>Candidatus Cloacimonadia</taxon>
        <taxon>Candidatus Cloacimonadales</taxon>
        <taxon>Candidatus Cloacimonadaceae</taxon>
        <taxon>Candidatus Cloacimonas</taxon>
    </lineage>
</organism>
<keyword evidence="2" id="KW-0004">4Fe-4S</keyword>
<dbReference type="SMART" id="SM00729">
    <property type="entry name" value="Elp3"/>
    <property type="match status" value="1"/>
</dbReference>
<dbReference type="SFLD" id="SFLDF00562">
    <property type="entry name" value="HemN-like__clustered_with_heat"/>
    <property type="match status" value="1"/>
</dbReference>
<dbReference type="CDD" id="cd01335">
    <property type="entry name" value="Radical_SAM"/>
    <property type="match status" value="1"/>
</dbReference>